<name>A0AAE9ZK20_9CAUD</name>
<evidence type="ECO:0000313" key="1">
    <source>
        <dbReference type="EMBL" id="WDS52068.1"/>
    </source>
</evidence>
<gene>
    <name evidence="1" type="primary">42</name>
    <name evidence="1" type="ORF">SEA_CARON_42</name>
</gene>
<organism evidence="1 2">
    <name type="scientific">Microbacterium phage Caron</name>
    <dbReference type="NCBI Taxonomy" id="3028494"/>
    <lineage>
        <taxon>Viruses</taxon>
        <taxon>Duplodnaviria</taxon>
        <taxon>Heunggongvirae</taxon>
        <taxon>Uroviricota</taxon>
        <taxon>Caudoviricetes</taxon>
        <taxon>Casidaviridae</taxon>
        <taxon>Barnstormervirus</taxon>
        <taxon>Barnstormervirus caron</taxon>
    </lineage>
</organism>
<evidence type="ECO:0000313" key="2">
    <source>
        <dbReference type="Proteomes" id="UP001219759"/>
    </source>
</evidence>
<reference evidence="2" key="1">
    <citation type="submission" date="2023-01" db="EMBL/GenBank/DDBJ databases">
        <authorList>
            <person name="Bendele M."/>
            <person name="Baldwin A.R."/>
            <person name="Chauncey H.A."/>
            <person name="Connelly K.A."/>
            <person name="Daniel I."/>
            <person name="Fitzgerald E.B."/>
            <person name="McKinney B.E."/>
            <person name="Murray D.M."/>
            <person name="Parshall S."/>
            <person name="Stokes L.T."/>
            <person name="Tanaka K.N."/>
            <person name="Vinson E.C."/>
            <person name="Klevikis C."/>
            <person name="Temple L."/>
            <person name="Utz L."/>
            <person name="Rinehart C.A."/>
            <person name="Garlena R.A."/>
            <person name="Russell D.A."/>
            <person name="Jacobs-Sera D."/>
            <person name="Hatfull G.F."/>
        </authorList>
    </citation>
    <scope>NUCLEOTIDE SEQUENCE [LARGE SCALE GENOMIC DNA]</scope>
</reference>
<accession>A0AAE9ZK20</accession>
<keyword evidence="2" id="KW-1185">Reference proteome</keyword>
<dbReference type="Proteomes" id="UP001219759">
    <property type="component" value="Segment"/>
</dbReference>
<proteinExistence type="predicted"/>
<dbReference type="InterPro" id="IPR043991">
    <property type="entry name" value="Gp3-like"/>
</dbReference>
<dbReference type="Pfam" id="PF18897">
    <property type="entry name" value="Gp3-like"/>
    <property type="match status" value="1"/>
</dbReference>
<dbReference type="EMBL" id="OQ190481">
    <property type="protein sequence ID" value="WDS52068.1"/>
    <property type="molecule type" value="Genomic_DNA"/>
</dbReference>
<protein>
    <submittedName>
        <fullName evidence="1">Recombination directionality factor</fullName>
    </submittedName>
</protein>
<sequence length="233" mass="25559">MAGLKIFGTDPENQPKPRQRFADDIAGRFRSGHQINDRPASLEEWRVTTGDPEVADKVYELLGGEQPQEWAAKGEDNLEVFTASSSVDIIIESAKSLRQRMVLWGRSGKPIYVSDGEYILDDQGHPTEERDPDAELTFAERKAKKEIGATPDIDLFFRLADEPDLGIFHFKTGSWGLARDLAAEDIAGQLEAAEGPVKAVLKLTPESFVAKSGPMKGKTVSFVKSSIELKGAA</sequence>